<name>A0A4Q9Q2J6_9APHY</name>
<dbReference type="AlphaFoldDB" id="A0A4Q9Q2J6"/>
<evidence type="ECO:0000313" key="3">
    <source>
        <dbReference type="Proteomes" id="UP000292082"/>
    </source>
</evidence>
<sequence>WVFSSLTLPFNPFSSPSTAHSVGDPVRSTSIVSSMRAIPGNSGHLACSPWRLTSTVWCGCQDGSSGRSAPGTSTSPPSRGRTPRRTRHRRLFYMEVAERRRVPPTSPSCATRHQATVKVLSVQRRRHRPSPHPRCPRSLKCGRRGLSSLCPTLCPVDRPVPWTGVLRTACLAYGLT</sequence>
<proteinExistence type="predicted"/>
<evidence type="ECO:0000313" key="2">
    <source>
        <dbReference type="EMBL" id="TBU61467.1"/>
    </source>
</evidence>
<protein>
    <submittedName>
        <fullName evidence="2">Uncharacterized protein</fullName>
    </submittedName>
</protein>
<feature type="non-terminal residue" evidence="2">
    <location>
        <position position="1"/>
    </location>
</feature>
<keyword evidence="3" id="KW-1185">Reference proteome</keyword>
<gene>
    <name evidence="2" type="ORF">BD310DRAFT_995333</name>
</gene>
<feature type="compositionally biased region" description="Low complexity" evidence="1">
    <location>
        <begin position="64"/>
        <end position="80"/>
    </location>
</feature>
<dbReference type="Proteomes" id="UP000292082">
    <property type="component" value="Unassembled WGS sequence"/>
</dbReference>
<evidence type="ECO:0000256" key="1">
    <source>
        <dbReference type="SAM" id="MobiDB-lite"/>
    </source>
</evidence>
<reference evidence="2 3" key="1">
    <citation type="submission" date="2019-01" db="EMBL/GenBank/DDBJ databases">
        <title>Draft genome sequences of three monokaryotic isolates of the white-rot basidiomycete fungus Dichomitus squalens.</title>
        <authorList>
            <consortium name="DOE Joint Genome Institute"/>
            <person name="Lopez S.C."/>
            <person name="Andreopoulos B."/>
            <person name="Pangilinan J."/>
            <person name="Lipzen A."/>
            <person name="Riley R."/>
            <person name="Ahrendt S."/>
            <person name="Ng V."/>
            <person name="Barry K."/>
            <person name="Daum C."/>
            <person name="Grigoriev I.V."/>
            <person name="Hilden K.S."/>
            <person name="Makela M.R."/>
            <person name="de Vries R.P."/>
        </authorList>
    </citation>
    <scope>NUCLEOTIDE SEQUENCE [LARGE SCALE GENOMIC DNA]</scope>
    <source>
        <strain evidence="2 3">CBS 464.89</strain>
    </source>
</reference>
<dbReference type="EMBL" id="ML145098">
    <property type="protein sequence ID" value="TBU61467.1"/>
    <property type="molecule type" value="Genomic_DNA"/>
</dbReference>
<feature type="region of interest" description="Disordered" evidence="1">
    <location>
        <begin position="64"/>
        <end position="86"/>
    </location>
</feature>
<organism evidence="2 3">
    <name type="scientific">Dichomitus squalens</name>
    <dbReference type="NCBI Taxonomy" id="114155"/>
    <lineage>
        <taxon>Eukaryota</taxon>
        <taxon>Fungi</taxon>
        <taxon>Dikarya</taxon>
        <taxon>Basidiomycota</taxon>
        <taxon>Agaricomycotina</taxon>
        <taxon>Agaricomycetes</taxon>
        <taxon>Polyporales</taxon>
        <taxon>Polyporaceae</taxon>
        <taxon>Dichomitus</taxon>
    </lineage>
</organism>
<accession>A0A4Q9Q2J6</accession>